<dbReference type="RefSeq" id="WP_007392856.1">
    <property type="nucleotide sequence ID" value="NZ_NFMF01000012.1"/>
</dbReference>
<evidence type="ECO:0000256" key="1">
    <source>
        <dbReference type="SAM" id="MobiDB-lite"/>
    </source>
</evidence>
<sequence>MVYVIRFIFDRYAISPQARRQTGEGDTSLVGIALGGQEAAVQMSVQQDGTTTRKEQNDESIS</sequence>
<evidence type="ECO:0000313" key="3">
    <source>
        <dbReference type="Proteomes" id="UP000242958"/>
    </source>
</evidence>
<dbReference type="Proteomes" id="UP000242958">
    <property type="component" value="Unassembled WGS sequence"/>
</dbReference>
<dbReference type="EMBL" id="NFMF01000012">
    <property type="protein sequence ID" value="PNH20731.1"/>
    <property type="molecule type" value="Genomic_DNA"/>
</dbReference>
<feature type="region of interest" description="Disordered" evidence="1">
    <location>
        <begin position="43"/>
        <end position="62"/>
    </location>
</feature>
<protein>
    <submittedName>
        <fullName evidence="2">Uncharacterized protein</fullName>
    </submittedName>
</protein>
<name>A0A2J8B7I9_9FIRM</name>
<feature type="compositionally biased region" description="Basic and acidic residues" evidence="1">
    <location>
        <begin position="51"/>
        <end position="62"/>
    </location>
</feature>
<accession>A0A2J8B7I9</accession>
<proteinExistence type="predicted"/>
<dbReference type="AlphaFoldDB" id="A0A2J8B7I9"/>
<gene>
    <name evidence="2" type="ORF">CAL30_07220</name>
</gene>
<evidence type="ECO:0000313" key="2">
    <source>
        <dbReference type="EMBL" id="PNH20731.1"/>
    </source>
</evidence>
<reference evidence="2 3" key="1">
    <citation type="submission" date="2017-05" db="EMBL/GenBank/DDBJ databases">
        <authorList>
            <person name="Song R."/>
            <person name="Chenine A.L."/>
            <person name="Ruprecht R.M."/>
        </authorList>
    </citation>
    <scope>NUCLEOTIDE SEQUENCE [LARGE SCALE GENOMIC DNA]</scope>
    <source>
        <strain evidence="2 3">KA00229</strain>
    </source>
</reference>
<comment type="caution">
    <text evidence="2">The sequence shown here is derived from an EMBL/GenBank/DDBJ whole genome shotgun (WGS) entry which is preliminary data.</text>
</comment>
<organism evidence="2 3">
    <name type="scientific">Megasphaera hutchinsoni</name>
    <dbReference type="NCBI Taxonomy" id="1588748"/>
    <lineage>
        <taxon>Bacteria</taxon>
        <taxon>Bacillati</taxon>
        <taxon>Bacillota</taxon>
        <taxon>Negativicutes</taxon>
        <taxon>Veillonellales</taxon>
        <taxon>Veillonellaceae</taxon>
        <taxon>Megasphaera</taxon>
    </lineage>
</organism>